<feature type="region of interest" description="Disordered" evidence="1">
    <location>
        <begin position="1"/>
        <end position="31"/>
    </location>
</feature>
<organism evidence="2 3">
    <name type="scientific">Desulfoluna spongiiphila</name>
    <dbReference type="NCBI Taxonomy" id="419481"/>
    <lineage>
        <taxon>Bacteria</taxon>
        <taxon>Pseudomonadati</taxon>
        <taxon>Thermodesulfobacteriota</taxon>
        <taxon>Desulfobacteria</taxon>
        <taxon>Desulfobacterales</taxon>
        <taxon>Desulfolunaceae</taxon>
        <taxon>Desulfoluna</taxon>
    </lineage>
</organism>
<dbReference type="RefSeq" id="WP_092207144.1">
    <property type="nucleotide sequence ID" value="NZ_FMUX01000001.1"/>
</dbReference>
<accession>A0A1G5ADJ7</accession>
<reference evidence="2 3" key="1">
    <citation type="submission" date="2016-10" db="EMBL/GenBank/DDBJ databases">
        <authorList>
            <person name="de Groot N.N."/>
        </authorList>
    </citation>
    <scope>NUCLEOTIDE SEQUENCE [LARGE SCALE GENOMIC DNA]</scope>
    <source>
        <strain evidence="2 3">AA1</strain>
    </source>
</reference>
<evidence type="ECO:0000256" key="1">
    <source>
        <dbReference type="SAM" id="MobiDB-lite"/>
    </source>
</evidence>
<feature type="compositionally biased region" description="Polar residues" evidence="1">
    <location>
        <begin position="21"/>
        <end position="31"/>
    </location>
</feature>
<gene>
    <name evidence="2" type="ORF">SAMN05216233_10178</name>
</gene>
<keyword evidence="3" id="KW-1185">Reference proteome</keyword>
<feature type="compositionally biased region" description="Basic and acidic residues" evidence="1">
    <location>
        <begin position="1"/>
        <end position="19"/>
    </location>
</feature>
<dbReference type="STRING" id="419481.SAMN05216233_10178"/>
<evidence type="ECO:0000313" key="2">
    <source>
        <dbReference type="EMBL" id="SCX75935.1"/>
    </source>
</evidence>
<dbReference type="AlphaFoldDB" id="A0A1G5ADJ7"/>
<protein>
    <recommendedName>
        <fullName evidence="4">Ribbon-helix-helix protein, copG family</fullName>
    </recommendedName>
</protein>
<proteinExistence type="predicted"/>
<dbReference type="Proteomes" id="UP000198870">
    <property type="component" value="Unassembled WGS sequence"/>
</dbReference>
<dbReference type="EMBL" id="FMUX01000001">
    <property type="protein sequence ID" value="SCX75935.1"/>
    <property type="molecule type" value="Genomic_DNA"/>
</dbReference>
<evidence type="ECO:0000313" key="3">
    <source>
        <dbReference type="Proteomes" id="UP000198870"/>
    </source>
</evidence>
<evidence type="ECO:0008006" key="4">
    <source>
        <dbReference type="Google" id="ProtNLM"/>
    </source>
</evidence>
<name>A0A1G5ADJ7_9BACT</name>
<sequence length="72" mass="8473">MTTLEDRREADRKRQEKWRQKQSQSGKRAISATISTEAWEILQAIKERTGTTNSEAIERVLLHYHQEHGESH</sequence>